<feature type="region of interest" description="Disordered" evidence="1">
    <location>
        <begin position="1"/>
        <end position="64"/>
    </location>
</feature>
<proteinExistence type="predicted"/>
<protein>
    <submittedName>
        <fullName evidence="2">Uncharacterized protein</fullName>
    </submittedName>
</protein>
<feature type="region of interest" description="Disordered" evidence="1">
    <location>
        <begin position="167"/>
        <end position="238"/>
    </location>
</feature>
<gene>
    <name evidence="2" type="ORF">I314_06753</name>
</gene>
<accession>A0ABR5B1I3</accession>
<sequence length="349" mass="39437">MPTPTGHRPSGSCSDPRCNDPRCFAATARRSTEPLPPTRQGGSAVYPNFPPPINSRGWADNEHFSENGRYGRRDWIYSSYISPDIPPTPISQSFQTRTRQPNSRRNSTGVNDSPPVATISSSRTARGSRKYEEWMEYNEARLRSMSIEETVEVEEYGDLYDYRPVTSEQRRHHRRINDGGDGTGSLRSRHARDERSTSPRKSQRETYSDDKEPRKPPQRHHRRPSSSEMTTSKRSKDGIDIIIDDKTIIIFQNGASAHITMSDLPPGDEGDDEVCNDRAIAGRVNKWMARNEAYYSQSDQSKLVLPAPPTTWAASHSGKAPISSTASRASRSYRSVPLKYYSEDTKRPE</sequence>
<name>A0ABR5B1I3_CRYGA</name>
<feature type="region of interest" description="Disordered" evidence="1">
    <location>
        <begin position="86"/>
        <end position="130"/>
    </location>
</feature>
<feature type="compositionally biased region" description="Low complexity" evidence="1">
    <location>
        <begin position="323"/>
        <end position="333"/>
    </location>
</feature>
<reference evidence="2 3" key="1">
    <citation type="submission" date="2015-01" db="EMBL/GenBank/DDBJ databases">
        <title>The Genome Sequence of Cryptococcus gattii CA1873.</title>
        <authorList>
            <consortium name="The Broad Institute Genomics Platform"/>
            <person name="Cuomo C."/>
            <person name="Litvintseva A."/>
            <person name="Chen Y."/>
            <person name="Heitman J."/>
            <person name="Sun S."/>
            <person name="Springer D."/>
            <person name="Dromer F."/>
            <person name="Young S."/>
            <person name="Zeng Q."/>
            <person name="Gargeya S."/>
            <person name="Abouelleil A."/>
            <person name="Alvarado L."/>
            <person name="Chapman S.B."/>
            <person name="Gainer-Dewar J."/>
            <person name="Goldberg J."/>
            <person name="Griggs A."/>
            <person name="Gujja S."/>
            <person name="Hansen M."/>
            <person name="Howarth C."/>
            <person name="Imamovic A."/>
            <person name="Larimer J."/>
            <person name="Murphy C."/>
            <person name="Naylor J."/>
            <person name="Pearson M."/>
            <person name="Priest M."/>
            <person name="Roberts A."/>
            <person name="Saif S."/>
            <person name="Shea T."/>
            <person name="Sykes S."/>
            <person name="Wortman J."/>
            <person name="Nusbaum C."/>
            <person name="Birren B."/>
        </authorList>
    </citation>
    <scope>NUCLEOTIDE SEQUENCE [LARGE SCALE GENOMIC DNA]</scope>
    <source>
        <strain evidence="2 3">CA1873</strain>
    </source>
</reference>
<evidence type="ECO:0000256" key="1">
    <source>
        <dbReference type="SAM" id="MobiDB-lite"/>
    </source>
</evidence>
<dbReference type="EMBL" id="KN848915">
    <property type="protein sequence ID" value="KIR57433.1"/>
    <property type="molecule type" value="Genomic_DNA"/>
</dbReference>
<dbReference type="Proteomes" id="UP000053800">
    <property type="component" value="Unassembled WGS sequence"/>
</dbReference>
<evidence type="ECO:0000313" key="3">
    <source>
        <dbReference type="Proteomes" id="UP000053800"/>
    </source>
</evidence>
<feature type="region of interest" description="Disordered" evidence="1">
    <location>
        <begin position="308"/>
        <end position="333"/>
    </location>
</feature>
<keyword evidence="3" id="KW-1185">Reference proteome</keyword>
<feature type="compositionally biased region" description="Polar residues" evidence="1">
    <location>
        <begin position="90"/>
        <end position="111"/>
    </location>
</feature>
<evidence type="ECO:0000313" key="2">
    <source>
        <dbReference type="EMBL" id="KIR57433.1"/>
    </source>
</evidence>
<feature type="compositionally biased region" description="Basic and acidic residues" evidence="1">
    <location>
        <begin position="191"/>
        <end position="215"/>
    </location>
</feature>
<organism evidence="2 3">
    <name type="scientific">Cryptococcus bacillisporus CA1873</name>
    <dbReference type="NCBI Taxonomy" id="1296111"/>
    <lineage>
        <taxon>Eukaryota</taxon>
        <taxon>Fungi</taxon>
        <taxon>Dikarya</taxon>
        <taxon>Basidiomycota</taxon>
        <taxon>Agaricomycotina</taxon>
        <taxon>Tremellomycetes</taxon>
        <taxon>Tremellales</taxon>
        <taxon>Cryptococcaceae</taxon>
        <taxon>Cryptococcus</taxon>
        <taxon>Cryptococcus gattii species complex</taxon>
    </lineage>
</organism>